<dbReference type="EMBL" id="QGLD01000008">
    <property type="protein sequence ID" value="RAL70979.1"/>
    <property type="molecule type" value="Genomic_DNA"/>
</dbReference>
<sequence length="70" mass="7717">MNIINKNIQKGIRQYKLGYSMILPIKPSSVPGFTQKSVWLFLKKPSLGKKSPDQTQIVPAGAAHRGALLL</sequence>
<dbReference type="Proteomes" id="UP000248786">
    <property type="component" value="Unassembled WGS sequence"/>
</dbReference>
<comment type="caution">
    <text evidence="1">The sequence shown here is derived from an EMBL/GenBank/DDBJ whole genome shotgun (WGS) entry which is preliminary data.</text>
</comment>
<protein>
    <submittedName>
        <fullName evidence="1">Uncharacterized protein</fullName>
    </submittedName>
</protein>
<proteinExistence type="predicted"/>
<name>A0A328EUC0_9CHLR</name>
<gene>
    <name evidence="1" type="ORF">C1G86_0713</name>
</gene>
<evidence type="ECO:0000313" key="2">
    <source>
        <dbReference type="Proteomes" id="UP000248786"/>
    </source>
</evidence>
<dbReference type="AlphaFoldDB" id="A0A328EUC0"/>
<reference evidence="1 2" key="1">
    <citation type="submission" date="2018-05" db="EMBL/GenBank/DDBJ databases">
        <title>Draft genome sequences of Dehalococcoides mccartyi strains RC and KS.</title>
        <authorList>
            <person name="Higgins S.A."/>
            <person name="Padilla-Crespo E."/>
            <person name="Loeffler F.E."/>
        </authorList>
    </citation>
    <scope>NUCLEOTIDE SEQUENCE [LARGE SCALE GENOMIC DNA]</scope>
    <source>
        <strain evidence="1 2">KS</strain>
    </source>
</reference>
<evidence type="ECO:0000313" key="1">
    <source>
        <dbReference type="EMBL" id="RAL70979.1"/>
    </source>
</evidence>
<accession>A0A328EUC0</accession>
<organism evidence="1 2">
    <name type="scientific">Dehalococcoides mccartyi</name>
    <dbReference type="NCBI Taxonomy" id="61435"/>
    <lineage>
        <taxon>Bacteria</taxon>
        <taxon>Bacillati</taxon>
        <taxon>Chloroflexota</taxon>
        <taxon>Dehalococcoidia</taxon>
        <taxon>Dehalococcoidales</taxon>
        <taxon>Dehalococcoidaceae</taxon>
        <taxon>Dehalococcoides</taxon>
    </lineage>
</organism>